<name>A0A4Q2DQ03_9AGAR</name>
<dbReference type="PROSITE" id="PS50181">
    <property type="entry name" value="FBOX"/>
    <property type="match status" value="1"/>
</dbReference>
<dbReference type="InterPro" id="IPR001810">
    <property type="entry name" value="F-box_dom"/>
</dbReference>
<dbReference type="SMART" id="SM00256">
    <property type="entry name" value="FBOX"/>
    <property type="match status" value="1"/>
</dbReference>
<dbReference type="Proteomes" id="UP000290288">
    <property type="component" value="Unassembled WGS sequence"/>
</dbReference>
<dbReference type="STRING" id="2316362.A0A4Q2DQ03"/>
<protein>
    <recommendedName>
        <fullName evidence="2">F-box domain-containing protein</fullName>
    </recommendedName>
</protein>
<sequence length="603" mass="69424">MTRQSRRLKESVQPKYIESDSDMDDQPGPSSRPLKRKRKAESPASSATPANAAVTTVKSQVAEKEPVRPTKRVRGKRGVLQQLVEMPLDLLFEIFGELDPIDVLNLSRTTKALRDILMSRSSALIWKAALENVPGLPPCPDDLNEPQWVDLLFGRNCHFCDRANQITSQTFAWEARAKGCLKCILTEFSIRAYNCYDGRNIVDLVPSIYIDSQGRRSDRGLHYHNATYKEFVEIEKRLTNLEEREAWFEERKADKQRRVEHASLCKAWFDQRVSDRANDREELRNQRKECLRKKLIGLGYSSMVELAFGRHDFWKEPVIAGALKKDMTDRVWAGMEEKVIDIMEGFRGEYLEIERAKQRKSRFQWLLDLHKSYVESRPLGELTIPVVDLFACDDVRSVLMSDPLEEPLKPEVAEVITKRIPEYTAEWLSKSKQKLLDLVKPDAATLSIAPGSLTEDTLDLAIIVFECIKCYNYNNDDLHHLNRALRHKCTLDRPGYGYKETGDKELDAFSEYSKKITWNETNALKFRLQGAKWLIPAIRLLELDPVTTTVETLDALDPIFELQYTYQGQLTATWRGVMVLYSSAHLPTLRLTRIINLDPQTQI</sequence>
<reference evidence="3 4" key="1">
    <citation type="submission" date="2019-01" db="EMBL/GenBank/DDBJ databases">
        <title>Draft genome sequence of Psathyrella aberdarensis IHI B618.</title>
        <authorList>
            <person name="Buettner E."/>
            <person name="Kellner H."/>
        </authorList>
    </citation>
    <scope>NUCLEOTIDE SEQUENCE [LARGE SCALE GENOMIC DNA]</scope>
    <source>
        <strain evidence="3 4">IHI B618</strain>
    </source>
</reference>
<dbReference type="InterPro" id="IPR036047">
    <property type="entry name" value="F-box-like_dom_sf"/>
</dbReference>
<evidence type="ECO:0000259" key="2">
    <source>
        <dbReference type="PROSITE" id="PS50181"/>
    </source>
</evidence>
<evidence type="ECO:0000313" key="3">
    <source>
        <dbReference type="EMBL" id="RXW22257.1"/>
    </source>
</evidence>
<comment type="caution">
    <text evidence="3">The sequence shown here is derived from an EMBL/GenBank/DDBJ whole genome shotgun (WGS) entry which is preliminary data.</text>
</comment>
<evidence type="ECO:0000256" key="1">
    <source>
        <dbReference type="SAM" id="MobiDB-lite"/>
    </source>
</evidence>
<organism evidence="3 4">
    <name type="scientific">Candolleomyces aberdarensis</name>
    <dbReference type="NCBI Taxonomy" id="2316362"/>
    <lineage>
        <taxon>Eukaryota</taxon>
        <taxon>Fungi</taxon>
        <taxon>Dikarya</taxon>
        <taxon>Basidiomycota</taxon>
        <taxon>Agaricomycotina</taxon>
        <taxon>Agaricomycetes</taxon>
        <taxon>Agaricomycetidae</taxon>
        <taxon>Agaricales</taxon>
        <taxon>Agaricineae</taxon>
        <taxon>Psathyrellaceae</taxon>
        <taxon>Candolleomyces</taxon>
    </lineage>
</organism>
<gene>
    <name evidence="3" type="ORF">EST38_g3620</name>
</gene>
<dbReference type="SUPFAM" id="SSF81383">
    <property type="entry name" value="F-box domain"/>
    <property type="match status" value="1"/>
</dbReference>
<dbReference type="OrthoDB" id="2322499at2759"/>
<proteinExistence type="predicted"/>
<evidence type="ECO:0000313" key="4">
    <source>
        <dbReference type="Proteomes" id="UP000290288"/>
    </source>
</evidence>
<feature type="region of interest" description="Disordered" evidence="1">
    <location>
        <begin position="1"/>
        <end position="74"/>
    </location>
</feature>
<accession>A0A4Q2DQ03</accession>
<dbReference type="EMBL" id="SDEE01000078">
    <property type="protein sequence ID" value="RXW22257.1"/>
    <property type="molecule type" value="Genomic_DNA"/>
</dbReference>
<feature type="domain" description="F-box" evidence="2">
    <location>
        <begin position="80"/>
        <end position="129"/>
    </location>
</feature>
<keyword evidence="4" id="KW-1185">Reference proteome</keyword>
<dbReference type="AlphaFoldDB" id="A0A4Q2DQ03"/>
<feature type="compositionally biased region" description="Low complexity" evidence="1">
    <location>
        <begin position="42"/>
        <end position="57"/>
    </location>
</feature>
<dbReference type="Pfam" id="PF00646">
    <property type="entry name" value="F-box"/>
    <property type="match status" value="1"/>
</dbReference>